<keyword evidence="4" id="KW-0274">FAD</keyword>
<sequence>MKVCVVGAGPCGLTTVKQLLDEGHDVVCYDKNADVGGIWLRDEDDDGKMKAYDNLHLTISMKLMAYSDHPFAGDRVFYTRKQYFDYLREYSDRFRLSESIRFDSEVTNIERRSSSWTVTVRSGGVEFAEEFDAVAVCSGPFKTPNRNIRELEGFTGEVVHSSEYRNNERFRGKRVLVVGLAESGADIVREIGDVAEACTLSIRSYNYILPRVFNGTRTTDHGTVRSHHHEMLRRATDQPFPFDTFWGRSRVAKAAFLATSVVLGVVTTALGALRVLRDRLIPSMRPARPAVGPMGEPADPPKLDIGTVHNDANWQFIRDWNRKSHPDGSWTQKTIFCKNASFVPGIVEGRVQLNDAGIDKAEGALVTFKDAATAEFDTVVLCTGFSTDELSIGDLQVKEGNVRNLYKHFLHPEHQGTAAFIGFVRPFSGGIPIVAEMQARYFARVLSGALTLPRNIDEIIGREKEWEEHFTELSPRHTESIPSQVIYLDSLAKEIGCLVPMRKMMLNPKLFIQLWFGSFNQAGYRIVGPHNMGAAAVDDLFSEFVDNRREMALRMSLLQLMPSSVHPKHMM</sequence>
<evidence type="ECO:0000256" key="1">
    <source>
        <dbReference type="ARBA" id="ARBA00009183"/>
    </source>
</evidence>
<evidence type="ECO:0000313" key="9">
    <source>
        <dbReference type="Proteomes" id="UP001597286"/>
    </source>
</evidence>
<feature type="transmembrane region" description="Helical" evidence="7">
    <location>
        <begin position="254"/>
        <end position="276"/>
    </location>
</feature>
<evidence type="ECO:0000256" key="3">
    <source>
        <dbReference type="ARBA" id="ARBA00022630"/>
    </source>
</evidence>
<reference evidence="9" key="1">
    <citation type="journal article" date="2019" name="Int. J. Syst. Evol. Microbiol.">
        <title>The Global Catalogue of Microorganisms (GCM) 10K type strain sequencing project: providing services to taxonomists for standard genome sequencing and annotation.</title>
        <authorList>
            <consortium name="The Broad Institute Genomics Platform"/>
            <consortium name="The Broad Institute Genome Sequencing Center for Infectious Disease"/>
            <person name="Wu L."/>
            <person name="Ma J."/>
        </authorList>
    </citation>
    <scope>NUCLEOTIDE SEQUENCE [LARGE SCALE GENOMIC DNA]</scope>
    <source>
        <strain evidence="9">DT72</strain>
    </source>
</reference>
<comment type="caution">
    <text evidence="8">The sequence shown here is derived from an EMBL/GenBank/DDBJ whole genome shotgun (WGS) entry which is preliminary data.</text>
</comment>
<evidence type="ECO:0000256" key="7">
    <source>
        <dbReference type="SAM" id="Phobius"/>
    </source>
</evidence>
<dbReference type="Proteomes" id="UP001597286">
    <property type="component" value="Unassembled WGS sequence"/>
</dbReference>
<dbReference type="EMBL" id="JBHUFB010000007">
    <property type="protein sequence ID" value="MFD1811379.1"/>
    <property type="molecule type" value="Genomic_DNA"/>
</dbReference>
<dbReference type="InterPro" id="IPR036188">
    <property type="entry name" value="FAD/NAD-bd_sf"/>
</dbReference>
<protein>
    <submittedName>
        <fullName evidence="8">Flavin-containing monooxygenase</fullName>
        <ecNumber evidence="8">1.14.13.-</ecNumber>
    </submittedName>
</protein>
<organism evidence="8 9">
    <name type="scientific">Rhodococcus gannanensis</name>
    <dbReference type="NCBI Taxonomy" id="1960308"/>
    <lineage>
        <taxon>Bacteria</taxon>
        <taxon>Bacillati</taxon>
        <taxon>Actinomycetota</taxon>
        <taxon>Actinomycetes</taxon>
        <taxon>Mycobacteriales</taxon>
        <taxon>Nocardiaceae</taxon>
        <taxon>Rhodococcus</taxon>
    </lineage>
</organism>
<keyword evidence="3" id="KW-0285">Flavoprotein</keyword>
<evidence type="ECO:0000256" key="6">
    <source>
        <dbReference type="ARBA" id="ARBA00023002"/>
    </source>
</evidence>
<evidence type="ECO:0000313" key="8">
    <source>
        <dbReference type="EMBL" id="MFD1811379.1"/>
    </source>
</evidence>
<evidence type="ECO:0000256" key="2">
    <source>
        <dbReference type="ARBA" id="ARBA00010139"/>
    </source>
</evidence>
<keyword evidence="5" id="KW-0521">NADP</keyword>
<keyword evidence="8" id="KW-0503">Monooxygenase</keyword>
<evidence type="ECO:0000256" key="5">
    <source>
        <dbReference type="ARBA" id="ARBA00022857"/>
    </source>
</evidence>
<gene>
    <name evidence="8" type="ORF">ACFSJG_04075</name>
</gene>
<dbReference type="PIRSF" id="PIRSF000332">
    <property type="entry name" value="FMO"/>
    <property type="match status" value="1"/>
</dbReference>
<dbReference type="GO" id="GO:0004497">
    <property type="term" value="F:monooxygenase activity"/>
    <property type="evidence" value="ECO:0007669"/>
    <property type="project" value="UniProtKB-KW"/>
</dbReference>
<dbReference type="RefSeq" id="WP_378483928.1">
    <property type="nucleotide sequence ID" value="NZ_JBHUFB010000007.1"/>
</dbReference>
<dbReference type="SUPFAM" id="SSF51905">
    <property type="entry name" value="FAD/NAD(P)-binding domain"/>
    <property type="match status" value="2"/>
</dbReference>
<proteinExistence type="inferred from homology"/>
<keyword evidence="7" id="KW-0812">Transmembrane</keyword>
<keyword evidence="7" id="KW-1133">Transmembrane helix</keyword>
<dbReference type="InterPro" id="IPR050346">
    <property type="entry name" value="FMO-like"/>
</dbReference>
<dbReference type="PRINTS" id="PR00370">
    <property type="entry name" value="FMOXYGENASE"/>
</dbReference>
<name>A0ABW4P0I8_9NOCA</name>
<comment type="similarity">
    <text evidence="2">Belongs to the FAD-binding monooxygenase family.</text>
</comment>
<comment type="similarity">
    <text evidence="1">Belongs to the FMO family.</text>
</comment>
<keyword evidence="7" id="KW-0472">Membrane</keyword>
<dbReference type="PANTHER" id="PTHR23023">
    <property type="entry name" value="DIMETHYLANILINE MONOOXYGENASE"/>
    <property type="match status" value="1"/>
</dbReference>
<keyword evidence="6 8" id="KW-0560">Oxidoreductase</keyword>
<dbReference type="InterPro" id="IPR000960">
    <property type="entry name" value="Flavin_mOase"/>
</dbReference>
<keyword evidence="9" id="KW-1185">Reference proteome</keyword>
<dbReference type="Pfam" id="PF00743">
    <property type="entry name" value="FMO-like"/>
    <property type="match status" value="2"/>
</dbReference>
<accession>A0ABW4P0I8</accession>
<dbReference type="EC" id="1.14.13.-" evidence="8"/>
<dbReference type="InterPro" id="IPR020946">
    <property type="entry name" value="Flavin_mOase-like"/>
</dbReference>
<evidence type="ECO:0000256" key="4">
    <source>
        <dbReference type="ARBA" id="ARBA00022827"/>
    </source>
</evidence>
<dbReference type="Gene3D" id="3.50.50.60">
    <property type="entry name" value="FAD/NAD(P)-binding domain"/>
    <property type="match status" value="2"/>
</dbReference>